<evidence type="ECO:0000313" key="1">
    <source>
        <dbReference type="EMBL" id="KAB1652615.1"/>
    </source>
</evidence>
<dbReference type="RefSeq" id="WP_158041990.1">
    <property type="nucleotide sequence ID" value="NZ_JACCFV010000001.1"/>
</dbReference>
<reference evidence="1 2" key="1">
    <citation type="submission" date="2019-09" db="EMBL/GenBank/DDBJ databases">
        <title>Phylogeny of genus Pseudoclavibacter and closely related genus.</title>
        <authorList>
            <person name="Li Y."/>
        </authorList>
    </citation>
    <scope>NUCLEOTIDE SEQUENCE [LARGE SCALE GENOMIC DNA]</scope>
    <source>
        <strain evidence="1 2">DSM 23821</strain>
    </source>
</reference>
<comment type="caution">
    <text evidence="1">The sequence shown here is derived from an EMBL/GenBank/DDBJ whole genome shotgun (WGS) entry which is preliminary data.</text>
</comment>
<keyword evidence="2" id="KW-1185">Reference proteome</keyword>
<dbReference type="AlphaFoldDB" id="A0A7J5BMF9"/>
<accession>A0A7J5BMF9</accession>
<evidence type="ECO:0008006" key="3">
    <source>
        <dbReference type="Google" id="ProtNLM"/>
    </source>
</evidence>
<protein>
    <recommendedName>
        <fullName evidence="3">Type II toxin-antitoxin system HicB family antitoxin</fullName>
    </recommendedName>
</protein>
<proteinExistence type="predicted"/>
<evidence type="ECO:0000313" key="2">
    <source>
        <dbReference type="Proteomes" id="UP000467240"/>
    </source>
</evidence>
<dbReference type="EMBL" id="WBJZ01000029">
    <property type="protein sequence ID" value="KAB1652615.1"/>
    <property type="molecule type" value="Genomic_DNA"/>
</dbReference>
<dbReference type="OrthoDB" id="5772641at2"/>
<organism evidence="1 2">
    <name type="scientific">Pseudoclavibacter chungangensis</name>
    <dbReference type="NCBI Taxonomy" id="587635"/>
    <lineage>
        <taxon>Bacteria</taxon>
        <taxon>Bacillati</taxon>
        <taxon>Actinomycetota</taxon>
        <taxon>Actinomycetes</taxon>
        <taxon>Micrococcales</taxon>
        <taxon>Microbacteriaceae</taxon>
        <taxon>Pseudoclavibacter</taxon>
    </lineage>
</organism>
<name>A0A7J5BMF9_9MICO</name>
<dbReference type="Proteomes" id="UP000467240">
    <property type="component" value="Unassembled WGS sequence"/>
</dbReference>
<sequence length="64" mass="7103">MFASHAFSAVVFREAGWWVIEIPECGQTRQCATLDDVDRTARECVAALLDCAWTDLEADIVIAD</sequence>
<gene>
    <name evidence="1" type="ORF">F8O01_16405</name>
</gene>